<gene>
    <name evidence="1" type="ORF">DB88DRAFT_470075</name>
</gene>
<comment type="caution">
    <text evidence="1">The sequence shown here is derived from an EMBL/GenBank/DDBJ whole genome shotgun (WGS) entry which is preliminary data.</text>
</comment>
<protein>
    <submittedName>
        <fullName evidence="1">Uncharacterized protein</fullName>
    </submittedName>
</protein>
<evidence type="ECO:0000313" key="2">
    <source>
        <dbReference type="Proteomes" id="UP001182556"/>
    </source>
</evidence>
<reference evidence="1" key="1">
    <citation type="submission" date="2023-02" db="EMBL/GenBank/DDBJ databases">
        <title>Identification and recombinant expression of a fungal hydrolase from Papiliotrema laurentii that hydrolyzes apple cutin and clears colloidal polyester polyurethane.</title>
        <authorList>
            <consortium name="DOE Joint Genome Institute"/>
            <person name="Roman V.A."/>
            <person name="Bojanowski C."/>
            <person name="Crable B.R."/>
            <person name="Wagner D.N."/>
            <person name="Hung C.S."/>
            <person name="Nadeau L.J."/>
            <person name="Schratz L."/>
            <person name="Haridas S."/>
            <person name="Pangilinan J."/>
            <person name="Lipzen A."/>
            <person name="Na H."/>
            <person name="Yan M."/>
            <person name="Ng V."/>
            <person name="Grigoriev I.V."/>
            <person name="Spatafora J.W."/>
            <person name="Barlow D."/>
            <person name="Biffinger J."/>
            <person name="Kelley-Loughnane N."/>
            <person name="Varaljay V.A."/>
            <person name="Crookes-Goodson W.J."/>
        </authorList>
    </citation>
    <scope>NUCLEOTIDE SEQUENCE</scope>
    <source>
        <strain evidence="1">5307AH</strain>
    </source>
</reference>
<dbReference type="Proteomes" id="UP001182556">
    <property type="component" value="Unassembled WGS sequence"/>
</dbReference>
<accession>A0AAD9L9K4</accession>
<dbReference type="EMBL" id="JAODAN010000001">
    <property type="protein sequence ID" value="KAK1927414.1"/>
    <property type="molecule type" value="Genomic_DNA"/>
</dbReference>
<evidence type="ECO:0000313" key="1">
    <source>
        <dbReference type="EMBL" id="KAK1927414.1"/>
    </source>
</evidence>
<name>A0AAD9L9K4_PAPLA</name>
<sequence length="292" mass="31181">MPNVETFLSMSLSPERAKGKEYKPMPYTSSRSKGSLFGLVLFARAYGDLHVRASPTSAQDQDLPPAPSVVLASWSGEKSRGFWAGSSRLASGARYDSVNHSTDSHPFATRSHFSILSPAFQATAPGNTACISCLFRRAASAAQPCYTSSTPRSDPPRTCPNLPAKSRCETTRCHLHPRTKCGREDCSRAVLSRETNQTISRPSMPPNPPGIFMPTDAIKSRSSGGLARRSTRSASMGAGVLCSTRLGSGRCGSVGIAATAGGSVWHLLHSERAPLPSVCVWPLPTKLPSFDE</sequence>
<dbReference type="AlphaFoldDB" id="A0AAD9L9K4"/>
<proteinExistence type="predicted"/>
<organism evidence="1 2">
    <name type="scientific">Papiliotrema laurentii</name>
    <name type="common">Cryptococcus laurentii</name>
    <dbReference type="NCBI Taxonomy" id="5418"/>
    <lineage>
        <taxon>Eukaryota</taxon>
        <taxon>Fungi</taxon>
        <taxon>Dikarya</taxon>
        <taxon>Basidiomycota</taxon>
        <taxon>Agaricomycotina</taxon>
        <taxon>Tremellomycetes</taxon>
        <taxon>Tremellales</taxon>
        <taxon>Rhynchogastremaceae</taxon>
        <taxon>Papiliotrema</taxon>
    </lineage>
</organism>
<keyword evidence="2" id="KW-1185">Reference proteome</keyword>